<keyword evidence="10" id="KW-1185">Reference proteome</keyword>
<evidence type="ECO:0000256" key="5">
    <source>
        <dbReference type="PIRSR" id="PIRSR001430-1"/>
    </source>
</evidence>
<keyword evidence="2 4" id="KW-0819">tRNA processing</keyword>
<dbReference type="GO" id="GO:0031119">
    <property type="term" value="P:tRNA pseudouridine synthesis"/>
    <property type="evidence" value="ECO:0007669"/>
    <property type="project" value="UniProtKB-UniRule"/>
</dbReference>
<name>A0A7W9JH78_9MICC</name>
<comment type="similarity">
    <text evidence="1 4 7">Belongs to the tRNA pseudouridine synthase TruA family.</text>
</comment>
<evidence type="ECO:0000256" key="1">
    <source>
        <dbReference type="ARBA" id="ARBA00009375"/>
    </source>
</evidence>
<feature type="active site" description="Nucleophile" evidence="4 5">
    <location>
        <position position="70"/>
    </location>
</feature>
<dbReference type="CDD" id="cd02570">
    <property type="entry name" value="PseudoU_synth_EcTruA"/>
    <property type="match status" value="1"/>
</dbReference>
<dbReference type="Gene3D" id="3.30.70.660">
    <property type="entry name" value="Pseudouridine synthase I, catalytic domain, C-terminal subdomain"/>
    <property type="match status" value="1"/>
</dbReference>
<comment type="caution">
    <text evidence="9">The sequence shown here is derived from an EMBL/GenBank/DDBJ whole genome shotgun (WGS) entry which is preliminary data.</text>
</comment>
<reference evidence="9 10" key="1">
    <citation type="submission" date="2020-08" db="EMBL/GenBank/DDBJ databases">
        <title>Sequencing the genomes of 1000 actinobacteria strains.</title>
        <authorList>
            <person name="Klenk H.-P."/>
        </authorList>
    </citation>
    <scope>NUCLEOTIDE SEQUENCE [LARGE SCALE GENOMIC DNA]</scope>
    <source>
        <strain evidence="9 10">DSM 17945</strain>
    </source>
</reference>
<dbReference type="InterPro" id="IPR020103">
    <property type="entry name" value="PsdUridine_synth_cat_dom_sf"/>
</dbReference>
<gene>
    <name evidence="4" type="primary">truA</name>
    <name evidence="9" type="ORF">HDA33_000177</name>
</gene>
<dbReference type="HAMAP" id="MF_00171">
    <property type="entry name" value="TruA"/>
    <property type="match status" value="1"/>
</dbReference>
<dbReference type="AlphaFoldDB" id="A0A7W9JH78"/>
<evidence type="ECO:0000256" key="7">
    <source>
        <dbReference type="RuleBase" id="RU003792"/>
    </source>
</evidence>
<dbReference type="Pfam" id="PF01416">
    <property type="entry name" value="PseudoU_synth_1"/>
    <property type="match status" value="1"/>
</dbReference>
<dbReference type="InterPro" id="IPR020095">
    <property type="entry name" value="PsdUridine_synth_TruA_C"/>
</dbReference>
<protein>
    <recommendedName>
        <fullName evidence="4">tRNA pseudouridine synthase A</fullName>
        <ecNumber evidence="4">5.4.99.12</ecNumber>
    </recommendedName>
    <alternativeName>
        <fullName evidence="4">tRNA pseudouridine(38-40) synthase</fullName>
    </alternativeName>
    <alternativeName>
        <fullName evidence="4">tRNA pseudouridylate synthase I</fullName>
    </alternativeName>
    <alternativeName>
        <fullName evidence="4">tRNA-uridine isomerase I</fullName>
    </alternativeName>
</protein>
<evidence type="ECO:0000256" key="3">
    <source>
        <dbReference type="ARBA" id="ARBA00023235"/>
    </source>
</evidence>
<dbReference type="Gene3D" id="3.30.70.580">
    <property type="entry name" value="Pseudouridine synthase I, catalytic domain, N-terminal subdomain"/>
    <property type="match status" value="1"/>
</dbReference>
<accession>A0A7W9JH78</accession>
<dbReference type="InterPro" id="IPR020097">
    <property type="entry name" value="PsdUridine_synth_TruA_a/b_dom"/>
</dbReference>
<dbReference type="Proteomes" id="UP000567246">
    <property type="component" value="Unassembled WGS sequence"/>
</dbReference>
<dbReference type="EC" id="5.4.99.12" evidence="4"/>
<dbReference type="PIRSF" id="PIRSF001430">
    <property type="entry name" value="tRNA_psdUrid_synth"/>
    <property type="match status" value="1"/>
</dbReference>
<feature type="binding site" evidence="4 6">
    <location>
        <position position="143"/>
    </location>
    <ligand>
        <name>substrate</name>
    </ligand>
</feature>
<comment type="function">
    <text evidence="4">Formation of pseudouridine at positions 38, 39 and 40 in the anticodon stem and loop of transfer RNAs.</text>
</comment>
<evidence type="ECO:0000256" key="6">
    <source>
        <dbReference type="PIRSR" id="PIRSR001430-2"/>
    </source>
</evidence>
<feature type="domain" description="Pseudouridine synthase I TruA alpha/beta" evidence="8">
    <location>
        <begin position="180"/>
        <end position="279"/>
    </location>
</feature>
<evidence type="ECO:0000256" key="2">
    <source>
        <dbReference type="ARBA" id="ARBA00022694"/>
    </source>
</evidence>
<dbReference type="InterPro" id="IPR001406">
    <property type="entry name" value="PsdUridine_synth_TruA"/>
</dbReference>
<evidence type="ECO:0000313" key="9">
    <source>
        <dbReference type="EMBL" id="MBB5847613.1"/>
    </source>
</evidence>
<dbReference type="SUPFAM" id="SSF55120">
    <property type="entry name" value="Pseudouridine synthase"/>
    <property type="match status" value="1"/>
</dbReference>
<comment type="catalytic activity">
    <reaction evidence="4 7">
        <text>uridine(38/39/40) in tRNA = pseudouridine(38/39/40) in tRNA</text>
        <dbReference type="Rhea" id="RHEA:22376"/>
        <dbReference type="Rhea" id="RHEA-COMP:10085"/>
        <dbReference type="Rhea" id="RHEA-COMP:10087"/>
        <dbReference type="ChEBI" id="CHEBI:65314"/>
        <dbReference type="ChEBI" id="CHEBI:65315"/>
        <dbReference type="EC" id="5.4.99.12"/>
    </reaction>
</comment>
<dbReference type="PANTHER" id="PTHR11142">
    <property type="entry name" value="PSEUDOURIDYLATE SYNTHASE"/>
    <property type="match status" value="1"/>
</dbReference>
<dbReference type="RefSeq" id="WP_184169889.1">
    <property type="nucleotide sequence ID" value="NZ_BAABAG010000002.1"/>
</dbReference>
<dbReference type="InterPro" id="IPR020094">
    <property type="entry name" value="TruA/RsuA/RluB/E/F_N"/>
</dbReference>
<dbReference type="PANTHER" id="PTHR11142:SF0">
    <property type="entry name" value="TRNA PSEUDOURIDINE SYNTHASE-LIKE 1"/>
    <property type="match status" value="1"/>
</dbReference>
<dbReference type="EMBL" id="JACHMW010000001">
    <property type="protein sequence ID" value="MBB5847613.1"/>
    <property type="molecule type" value="Genomic_DNA"/>
</dbReference>
<evidence type="ECO:0000259" key="8">
    <source>
        <dbReference type="Pfam" id="PF01416"/>
    </source>
</evidence>
<dbReference type="GO" id="GO:0003723">
    <property type="term" value="F:RNA binding"/>
    <property type="evidence" value="ECO:0007669"/>
    <property type="project" value="InterPro"/>
</dbReference>
<proteinExistence type="inferred from homology"/>
<sequence length="298" mass="32531">MTEQPAPSAPAPSAAGEEPVRVRLDLAYDGGAFRGWARQPGLDSVQGALEDGLERILRRPVRTVVAGRTDAGVHARGQVVHLDLAEGEWAGLTRGRPDLEPGASLTRRLGGVLSGWDGAVVVHGARRAPAGFDARFSALWREYEYRIDDAPDRRDPRTRAFTHWHGAALDERLMALEADAVLGLHDFLSFCRPREGATTIREVQDLRVARDEDGSVRVRIRADAFCHNMVRAVVGALLQVGEGSREPGWLGLRVATPARDSQVRLAPPRGLTLLAVGYPEDGEGLRRRAEGTRARRTL</sequence>
<comment type="subunit">
    <text evidence="4">Homodimer.</text>
</comment>
<organism evidence="9 10">
    <name type="scientific">Micrococcus endophyticus</name>
    <dbReference type="NCBI Taxonomy" id="455343"/>
    <lineage>
        <taxon>Bacteria</taxon>
        <taxon>Bacillati</taxon>
        <taxon>Actinomycetota</taxon>
        <taxon>Actinomycetes</taxon>
        <taxon>Micrococcales</taxon>
        <taxon>Micrococcaceae</taxon>
        <taxon>Micrococcus</taxon>
    </lineage>
</organism>
<evidence type="ECO:0000256" key="4">
    <source>
        <dbReference type="HAMAP-Rule" id="MF_00171"/>
    </source>
</evidence>
<evidence type="ECO:0000313" key="10">
    <source>
        <dbReference type="Proteomes" id="UP000567246"/>
    </source>
</evidence>
<dbReference type="GO" id="GO:0160147">
    <property type="term" value="F:tRNA pseudouridine(38-40) synthase activity"/>
    <property type="evidence" value="ECO:0007669"/>
    <property type="project" value="UniProtKB-EC"/>
</dbReference>
<comment type="caution">
    <text evidence="4">Lacks conserved residue(s) required for the propagation of feature annotation.</text>
</comment>
<keyword evidence="3 4" id="KW-0413">Isomerase</keyword>